<dbReference type="OrthoDB" id="3746871at2"/>
<evidence type="ECO:0000313" key="2">
    <source>
        <dbReference type="EMBL" id="ALX03387.1"/>
    </source>
</evidence>
<dbReference type="AlphaFoldDB" id="A0A0U4C5H3"/>
<evidence type="ECO:0000256" key="1">
    <source>
        <dbReference type="SAM" id="SignalP"/>
    </source>
</evidence>
<protein>
    <submittedName>
        <fullName evidence="2">Uncharacterized protein</fullName>
    </submittedName>
</protein>
<reference evidence="2 3" key="1">
    <citation type="journal article" date="1991" name="Int. J. Syst. Bacteriol.">
        <title>Description of the erythromycin-producing bacterium Arthrobacter sp. strain NRRL B-3381 as Aeromicrobium erythreum gen. nov., sp. nov.</title>
        <authorList>
            <person name="Miller E.S."/>
            <person name="Woese C.R."/>
            <person name="Brenner S."/>
        </authorList>
    </citation>
    <scope>NUCLEOTIDE SEQUENCE [LARGE SCALE GENOMIC DNA]</scope>
    <source>
        <strain evidence="2 3">AR18</strain>
    </source>
</reference>
<keyword evidence="1" id="KW-0732">Signal</keyword>
<feature type="signal peptide" evidence="1">
    <location>
        <begin position="1"/>
        <end position="26"/>
    </location>
</feature>
<accession>A0A0U4C5H3</accession>
<dbReference type="Proteomes" id="UP000067689">
    <property type="component" value="Chromosome"/>
</dbReference>
<gene>
    <name evidence="2" type="ORF">AERYTH_01055</name>
</gene>
<evidence type="ECO:0000313" key="3">
    <source>
        <dbReference type="Proteomes" id="UP000067689"/>
    </source>
</evidence>
<dbReference type="RefSeq" id="WP_067853488.1">
    <property type="nucleotide sequence ID" value="NZ_CP011502.1"/>
</dbReference>
<proteinExistence type="predicted"/>
<feature type="chain" id="PRO_5006847556" evidence="1">
    <location>
        <begin position="27"/>
        <end position="211"/>
    </location>
</feature>
<dbReference type="EMBL" id="CP011502">
    <property type="protein sequence ID" value="ALX03387.1"/>
    <property type="molecule type" value="Genomic_DNA"/>
</dbReference>
<name>A0A0U4C5H3_9ACTN</name>
<keyword evidence="3" id="KW-1185">Reference proteome</keyword>
<dbReference type="PATRIC" id="fig|2041.4.peg.218"/>
<dbReference type="KEGG" id="aer:AERYTH_01055"/>
<sequence length="211" mass="20328">MKIKHAAIGTAALALAGVAAAGPALATGNSYTVAVGGSSAAGTHNITAASTGSLSFAVPTLSMGCTSAAVPSSPASTVSSGTGVVDIAAINKINFSGCTGPGGSLTVTTSGSWKLHGTSAATSGSSDVVSGHVENITAVVSNAVCRFTVTGSATGSFNEANQQLNVNETGFTGNLKVSNVTGCLGQVQNGQSANFTGNFQVTSPDGAINVS</sequence>
<organism evidence="2 3">
    <name type="scientific">Aeromicrobium erythreum</name>
    <dbReference type="NCBI Taxonomy" id="2041"/>
    <lineage>
        <taxon>Bacteria</taxon>
        <taxon>Bacillati</taxon>
        <taxon>Actinomycetota</taxon>
        <taxon>Actinomycetes</taxon>
        <taxon>Propionibacteriales</taxon>
        <taxon>Nocardioidaceae</taxon>
        <taxon>Aeromicrobium</taxon>
    </lineage>
</organism>